<dbReference type="GO" id="GO:0046872">
    <property type="term" value="F:metal ion binding"/>
    <property type="evidence" value="ECO:0007669"/>
    <property type="project" value="UniProtKB-KW"/>
</dbReference>
<dbReference type="PANTHER" id="PTHR43273:SF3">
    <property type="entry name" value="ANAEROBIC SULFATASE-MATURATING ENZYME HOMOLOG ASLB-RELATED"/>
    <property type="match status" value="1"/>
</dbReference>
<dbReference type="CDD" id="cd01335">
    <property type="entry name" value="Radical_SAM"/>
    <property type="match status" value="1"/>
</dbReference>
<reference evidence="8" key="1">
    <citation type="submission" date="2018-05" db="EMBL/GenBank/DDBJ databases">
        <title>Bacterial isolates from healthy term breastfed infants carrying antibiotic resistance genes.</title>
        <authorList>
            <person name="Casaburi G."/>
        </authorList>
    </citation>
    <scope>NUCLEOTIDE SEQUENCE [LARGE SCALE GENOMIC DNA]</scope>
    <source>
        <strain evidence="8">7084_4</strain>
    </source>
</reference>
<protein>
    <recommendedName>
        <fullName evidence="7">Radical SAM core domain-containing protein</fullName>
    </recommendedName>
</protein>
<dbReference type="SFLD" id="SFLDG01067">
    <property type="entry name" value="SPASM/twitch_domain_containing"/>
    <property type="match status" value="1"/>
</dbReference>
<evidence type="ECO:0000256" key="3">
    <source>
        <dbReference type="ARBA" id="ARBA00022723"/>
    </source>
</evidence>
<evidence type="ECO:0000256" key="1">
    <source>
        <dbReference type="ARBA" id="ARBA00001966"/>
    </source>
</evidence>
<gene>
    <name evidence="8" type="ORF">DMB90_16185</name>
</gene>
<dbReference type="SFLD" id="SFLDS00029">
    <property type="entry name" value="Radical_SAM"/>
    <property type="match status" value="1"/>
</dbReference>
<dbReference type="InterPro" id="IPR058240">
    <property type="entry name" value="rSAM_sf"/>
</dbReference>
<dbReference type="InterPro" id="IPR023867">
    <property type="entry name" value="Sulphatase_maturase_rSAM"/>
</dbReference>
<organism evidence="8">
    <name type="scientific">Raoultella planticola</name>
    <name type="common">Klebsiella planticola</name>
    <dbReference type="NCBI Taxonomy" id="575"/>
    <lineage>
        <taxon>Bacteria</taxon>
        <taxon>Pseudomonadati</taxon>
        <taxon>Pseudomonadota</taxon>
        <taxon>Gammaproteobacteria</taxon>
        <taxon>Enterobacterales</taxon>
        <taxon>Enterobacteriaceae</taxon>
        <taxon>Klebsiella/Raoultella group</taxon>
        <taxon>Raoultella</taxon>
    </lineage>
</organism>
<keyword evidence="3" id="KW-0479">Metal-binding</keyword>
<dbReference type="GO" id="GO:0051536">
    <property type="term" value="F:iron-sulfur cluster binding"/>
    <property type="evidence" value="ECO:0007669"/>
    <property type="project" value="UniProtKB-KW"/>
</dbReference>
<dbReference type="EMBL" id="CP029752">
    <property type="protein sequence ID" value="QFG76852.1"/>
    <property type="molecule type" value="Genomic_DNA"/>
</dbReference>
<sequence>MIKPIGPACNLACRYCYYPQGETPVRKMDDATLESFIRRYIAAQPAGAREINFVWQGGEPLLAGLRFYQKALALQQRYAPRASPSATACKPTPRSSTMRGAACSVNIISRSASVWKAVKRCKTTTVRINAARPATRRRCAASPCCTGIRWNLIYWWWSTTR</sequence>
<keyword evidence="2" id="KW-0949">S-adenosyl-L-methionine</keyword>
<evidence type="ECO:0000313" key="8">
    <source>
        <dbReference type="EMBL" id="QFG76852.1"/>
    </source>
</evidence>
<evidence type="ECO:0000256" key="4">
    <source>
        <dbReference type="ARBA" id="ARBA00023004"/>
    </source>
</evidence>
<dbReference type="AlphaFoldDB" id="A0A5P6AAF5"/>
<proteinExistence type="inferred from homology"/>
<keyword evidence="5" id="KW-0411">Iron-sulfur</keyword>
<evidence type="ECO:0000259" key="7">
    <source>
        <dbReference type="Pfam" id="PF04055"/>
    </source>
</evidence>
<accession>A0A5P6AAF5</accession>
<feature type="domain" description="Radical SAM core" evidence="7">
    <location>
        <begin position="5"/>
        <end position="63"/>
    </location>
</feature>
<name>A0A5P6AAF5_RAOPL</name>
<dbReference type="InterPro" id="IPR007197">
    <property type="entry name" value="rSAM"/>
</dbReference>
<evidence type="ECO:0000256" key="2">
    <source>
        <dbReference type="ARBA" id="ARBA00022691"/>
    </source>
</evidence>
<comment type="similarity">
    <text evidence="6">Belongs to the radical SAM superfamily. Anaerobic sulfatase-maturating enzyme family.</text>
</comment>
<dbReference type="Pfam" id="PF04055">
    <property type="entry name" value="Radical_SAM"/>
    <property type="match status" value="1"/>
</dbReference>
<comment type="cofactor">
    <cofactor evidence="1">
        <name>[4Fe-4S] cluster</name>
        <dbReference type="ChEBI" id="CHEBI:49883"/>
    </cofactor>
</comment>
<evidence type="ECO:0000256" key="6">
    <source>
        <dbReference type="ARBA" id="ARBA00023601"/>
    </source>
</evidence>
<dbReference type="Gene3D" id="3.20.20.70">
    <property type="entry name" value="Aldolase class I"/>
    <property type="match status" value="1"/>
</dbReference>
<evidence type="ECO:0000256" key="5">
    <source>
        <dbReference type="ARBA" id="ARBA00023014"/>
    </source>
</evidence>
<keyword evidence="4" id="KW-0408">Iron</keyword>
<dbReference type="PANTHER" id="PTHR43273">
    <property type="entry name" value="ANAEROBIC SULFATASE-MATURATING ENZYME HOMOLOG ASLB-RELATED"/>
    <property type="match status" value="1"/>
</dbReference>
<dbReference type="SUPFAM" id="SSF102114">
    <property type="entry name" value="Radical SAM enzymes"/>
    <property type="match status" value="1"/>
</dbReference>
<dbReference type="GO" id="GO:0016491">
    <property type="term" value="F:oxidoreductase activity"/>
    <property type="evidence" value="ECO:0007669"/>
    <property type="project" value="InterPro"/>
</dbReference>
<dbReference type="InterPro" id="IPR013785">
    <property type="entry name" value="Aldolase_TIM"/>
</dbReference>